<keyword evidence="1" id="KW-0472">Membrane</keyword>
<dbReference type="InterPro" id="IPR002035">
    <property type="entry name" value="VWF_A"/>
</dbReference>
<dbReference type="CDD" id="cd00198">
    <property type="entry name" value="vWFA"/>
    <property type="match status" value="1"/>
</dbReference>
<accession>A0A1H0IA80</accession>
<keyword evidence="5" id="KW-1185">Reference proteome</keyword>
<evidence type="ECO:0000313" key="5">
    <source>
        <dbReference type="Proteomes" id="UP000199075"/>
    </source>
</evidence>
<keyword evidence="1" id="KW-0812">Transmembrane</keyword>
<feature type="chain" id="PRO_5011558153" evidence="2">
    <location>
        <begin position="42"/>
        <end position="618"/>
    </location>
</feature>
<feature type="transmembrane region" description="Helical" evidence="1">
    <location>
        <begin position="584"/>
        <end position="601"/>
    </location>
</feature>
<organism evidence="4 5">
    <name type="scientific">Halomonas shengliensis</name>
    <dbReference type="NCBI Taxonomy" id="419597"/>
    <lineage>
        <taxon>Bacteria</taxon>
        <taxon>Pseudomonadati</taxon>
        <taxon>Pseudomonadota</taxon>
        <taxon>Gammaproteobacteria</taxon>
        <taxon>Oceanospirillales</taxon>
        <taxon>Halomonadaceae</taxon>
        <taxon>Halomonas</taxon>
    </lineage>
</organism>
<protein>
    <submittedName>
        <fullName evidence="4">TIGR03503 family protein</fullName>
    </submittedName>
</protein>
<dbReference type="STRING" id="419597.SAMN04487957_10544"/>
<feature type="signal peptide" evidence="2">
    <location>
        <begin position="1"/>
        <end position="41"/>
    </location>
</feature>
<dbReference type="OrthoDB" id="798937at2"/>
<evidence type="ECO:0000259" key="3">
    <source>
        <dbReference type="SMART" id="SM00327"/>
    </source>
</evidence>
<evidence type="ECO:0000313" key="4">
    <source>
        <dbReference type="EMBL" id="SDO28312.1"/>
    </source>
</evidence>
<dbReference type="AlphaFoldDB" id="A0A1H0IA80"/>
<dbReference type="SMART" id="SM00327">
    <property type="entry name" value="VWA"/>
    <property type="match status" value="1"/>
</dbReference>
<feature type="domain" description="VWFA" evidence="3">
    <location>
        <begin position="47"/>
        <end position="235"/>
    </location>
</feature>
<sequence>MASSRGREAQARAGRRRTGRVGVRCLMACCLGLLLGPTAAAQPVDAPPEVRVIIDVSGSMRENDPERLSASALELLVSLLPEGTLAGVWTFGETVANPLPRGEVDNEWREQARRLRPRLAGAQPYTDIEAAVRAAADPEAEGWRHLVLLTDGVIDLPPARGPKPEVDAASRQRLLQRLAPRLADAGVVVHAIAFSGQADMGLVASLSRTTGGLPAQVVSPESLLGAFLDIVERIYPADRIPLEAGRFVVEPGVEAFSALLFHAPDAEPLTLVAPDGREYDAEAPPPNGRWQPGTRFDLLRVPEPMPGEWRVVGEIGADSRIGVASALALNTGALPATAFLGLPLPVEAWLTRHGVPFEGELAGLSLGAELTDADGRVQSAIRLEREGERFRGTLPAPALPGTARLTVRAEAEGFTRERVQAINLLAPLTAHHEPANRRVVLEARHPELDHGSARPWAELDGERLAVEPLTPRRWAVALPELDASIRRPLLLGAEVELGGETRELRLPRLVLFAEAATGLDLAASEGELAAERFHEDLAVGRDAAPEGRVARLVEGLNAWVAVGVTHWREAWQPRLAELARRPQAWAAAAGVALLVLLAWRWRARRDRRHQTHREDPHV</sequence>
<name>A0A1H0IA80_9GAMM</name>
<evidence type="ECO:0000256" key="2">
    <source>
        <dbReference type="SAM" id="SignalP"/>
    </source>
</evidence>
<dbReference type="Pfam" id="PF13519">
    <property type="entry name" value="VWA_2"/>
    <property type="match status" value="1"/>
</dbReference>
<dbReference type="RefSeq" id="WP_143004413.1">
    <property type="nucleotide sequence ID" value="NZ_FNIV01000005.1"/>
</dbReference>
<proteinExistence type="predicted"/>
<keyword evidence="1" id="KW-1133">Transmembrane helix</keyword>
<keyword evidence="2" id="KW-0732">Signal</keyword>
<dbReference type="EMBL" id="FNIV01000005">
    <property type="protein sequence ID" value="SDO28312.1"/>
    <property type="molecule type" value="Genomic_DNA"/>
</dbReference>
<gene>
    <name evidence="4" type="ORF">SAMN04487957_10544</name>
</gene>
<dbReference type="Gene3D" id="3.40.50.410">
    <property type="entry name" value="von Willebrand factor, type A domain"/>
    <property type="match status" value="1"/>
</dbReference>
<evidence type="ECO:0000256" key="1">
    <source>
        <dbReference type="SAM" id="Phobius"/>
    </source>
</evidence>
<dbReference type="Proteomes" id="UP000199075">
    <property type="component" value="Unassembled WGS sequence"/>
</dbReference>
<reference evidence="5" key="1">
    <citation type="submission" date="2016-10" db="EMBL/GenBank/DDBJ databases">
        <authorList>
            <person name="Varghese N."/>
            <person name="Submissions S."/>
        </authorList>
    </citation>
    <scope>NUCLEOTIDE SEQUENCE [LARGE SCALE GENOMIC DNA]</scope>
    <source>
        <strain evidence="5">CGMCC 1.6444</strain>
    </source>
</reference>
<dbReference type="InterPro" id="IPR036465">
    <property type="entry name" value="vWFA_dom_sf"/>
</dbReference>
<dbReference type="SUPFAM" id="SSF53300">
    <property type="entry name" value="vWA-like"/>
    <property type="match status" value="1"/>
</dbReference>